<name>A0A248LH73_9NEIS</name>
<sequence>MNASLTRYDMEWVLTLFGTAIGAGILFLPIQAGLGGIWPMIILTVIIFPLTYYSHRGITRLVASNETATDITGVVEQDLGRNAGFIVSILYFLSIITICVGYATGVTNIVSSFLENQLGMDSISRPILTGILLTGLTGVILAGEKVVVKVTSIMVYPLIAILFALSLYMIPYWNFSMFTAPFDGGLVAKNLLLTFPVLVFAMNFSPICSALGRNYREQADNAEAAVAKTDRVVFWNSLILLVFVMFFVFSIVLSQTPESMVAAKANNIDVLTMISLQAHEPWLKFLIPLVAFIAIVSSYFGHFIGTREGLDGMIYRVATWSADSDAKARFNHKKLRRYTTIGMIIGLWLLAVVNPPILKIIGAMSAPIIALYCYIMPVMLMKRVPRLAIYRTRWAALVFLFGLVTIVGYGVAEFL</sequence>
<dbReference type="GO" id="GO:0003333">
    <property type="term" value="P:amino acid transmembrane transport"/>
    <property type="evidence" value="ECO:0007669"/>
    <property type="project" value="InterPro"/>
</dbReference>
<dbReference type="OMA" id="IIIGPMT"/>
<keyword evidence="7 8" id="KW-0472">Membrane</keyword>
<evidence type="ECO:0000313" key="12">
    <source>
        <dbReference type="Proteomes" id="UP001200247"/>
    </source>
</evidence>
<feature type="transmembrane region" description="Helical" evidence="8">
    <location>
        <begin position="36"/>
        <end position="53"/>
    </location>
</feature>
<reference evidence="9" key="3">
    <citation type="submission" date="2017-06" db="EMBL/GenBank/DDBJ databases">
        <authorList>
            <person name="Kim H.J."/>
            <person name="Triplett B.A."/>
        </authorList>
    </citation>
    <scope>NUCLEOTIDE SEQUENCE</scope>
    <source>
        <strain evidence="9">HLGZ1</strain>
    </source>
</reference>
<feature type="transmembrane region" description="Helical" evidence="8">
    <location>
        <begin position="154"/>
        <end position="173"/>
    </location>
</feature>
<feature type="transmembrane region" description="Helical" evidence="8">
    <location>
        <begin position="12"/>
        <end position="30"/>
    </location>
</feature>
<evidence type="ECO:0000313" key="9">
    <source>
        <dbReference type="EMBL" id="ASJ23992.1"/>
    </source>
</evidence>
<dbReference type="InterPro" id="IPR018227">
    <property type="entry name" value="Amino_acid_transport_2"/>
</dbReference>
<dbReference type="Proteomes" id="UP000197424">
    <property type="component" value="Chromosome"/>
</dbReference>
<evidence type="ECO:0000256" key="1">
    <source>
        <dbReference type="ARBA" id="ARBA00004429"/>
    </source>
</evidence>
<evidence type="ECO:0000313" key="10">
    <source>
        <dbReference type="EMBL" id="MCG9026445.1"/>
    </source>
</evidence>
<feature type="transmembrane region" description="Helical" evidence="8">
    <location>
        <begin position="83"/>
        <end position="103"/>
    </location>
</feature>
<dbReference type="EMBL" id="CP022115">
    <property type="protein sequence ID" value="ASJ23992.1"/>
    <property type="molecule type" value="Genomic_DNA"/>
</dbReference>
<organism evidence="9 11">
    <name type="scientific">Laribacter hongkongensis</name>
    <dbReference type="NCBI Taxonomy" id="168471"/>
    <lineage>
        <taxon>Bacteria</taxon>
        <taxon>Pseudomonadati</taxon>
        <taxon>Pseudomonadota</taxon>
        <taxon>Betaproteobacteria</taxon>
        <taxon>Neisseriales</taxon>
        <taxon>Aquaspirillaceae</taxon>
        <taxon>Laribacter</taxon>
    </lineage>
</organism>
<feature type="transmembrane region" description="Helical" evidence="8">
    <location>
        <begin position="233"/>
        <end position="253"/>
    </location>
</feature>
<accession>A0A248LH73</accession>
<proteinExistence type="predicted"/>
<keyword evidence="3" id="KW-1003">Cell membrane</keyword>
<keyword evidence="6 8" id="KW-1133">Transmembrane helix</keyword>
<comment type="subcellular location">
    <subcellularLocation>
        <location evidence="1">Cell inner membrane</location>
        <topology evidence="1">Multi-pass membrane protein</topology>
    </subcellularLocation>
</comment>
<evidence type="ECO:0000313" key="11">
    <source>
        <dbReference type="Proteomes" id="UP000197424"/>
    </source>
</evidence>
<dbReference type="EMBL" id="JAJAXM010000019">
    <property type="protein sequence ID" value="MCG9026445.1"/>
    <property type="molecule type" value="Genomic_DNA"/>
</dbReference>
<feature type="transmembrane region" description="Helical" evidence="8">
    <location>
        <begin position="392"/>
        <end position="412"/>
    </location>
</feature>
<evidence type="ECO:0000256" key="4">
    <source>
        <dbReference type="ARBA" id="ARBA00022519"/>
    </source>
</evidence>
<evidence type="ECO:0000256" key="8">
    <source>
        <dbReference type="SAM" id="Phobius"/>
    </source>
</evidence>
<feature type="transmembrane region" description="Helical" evidence="8">
    <location>
        <begin position="285"/>
        <end position="305"/>
    </location>
</feature>
<keyword evidence="5 8" id="KW-0812">Transmembrane</keyword>
<reference evidence="11" key="2">
    <citation type="submission" date="2017-06" db="EMBL/GenBank/DDBJ databases">
        <title>Whole genome sequence of Laribacter hongkongensis LHGZ1.</title>
        <authorList>
            <person name="Chen D."/>
            <person name="Wu H."/>
            <person name="Chen J."/>
        </authorList>
    </citation>
    <scope>NUCLEOTIDE SEQUENCE [LARGE SCALE GENOMIC DNA]</scope>
    <source>
        <strain evidence="11">LHGZ1</strain>
    </source>
</reference>
<evidence type="ECO:0000256" key="2">
    <source>
        <dbReference type="ARBA" id="ARBA00022448"/>
    </source>
</evidence>
<feature type="transmembrane region" description="Helical" evidence="8">
    <location>
        <begin position="193"/>
        <end position="212"/>
    </location>
</feature>
<dbReference type="GO" id="GO:0005886">
    <property type="term" value="C:plasma membrane"/>
    <property type="evidence" value="ECO:0007669"/>
    <property type="project" value="UniProtKB-SubCell"/>
</dbReference>
<dbReference type="PANTHER" id="PTHR35334:SF4">
    <property type="entry name" value="SERINE TRANSPORTER-RELATED"/>
    <property type="match status" value="1"/>
</dbReference>
<dbReference type="Proteomes" id="UP001200247">
    <property type="component" value="Unassembled WGS sequence"/>
</dbReference>
<dbReference type="RefSeq" id="WP_012696531.1">
    <property type="nucleotide sequence ID" value="NZ_CP022115.1"/>
</dbReference>
<reference evidence="10 12" key="4">
    <citation type="submission" date="2021-10" db="EMBL/GenBank/DDBJ databases">
        <title>Whole-genome sequencing analysis of Laribacter hongkongensis: virulence gene profiles, carbohydrate-active enzyme prediction, and antimicrobial resistance characterization.</title>
        <authorList>
            <person name="Yuan P."/>
            <person name="Zhan Y."/>
            <person name="Chen D."/>
        </authorList>
    </citation>
    <scope>NUCLEOTIDE SEQUENCE [LARGE SCALE GENOMIC DNA]</scope>
    <source>
        <strain evidence="10 12">W67</strain>
    </source>
</reference>
<dbReference type="GeneID" id="75109215"/>
<dbReference type="PANTHER" id="PTHR35334">
    <property type="entry name" value="SERINE TRANSPORTER"/>
    <property type="match status" value="1"/>
</dbReference>
<dbReference type="AlphaFoldDB" id="A0A248LH73"/>
<evidence type="ECO:0000256" key="6">
    <source>
        <dbReference type="ARBA" id="ARBA00022989"/>
    </source>
</evidence>
<evidence type="ECO:0000256" key="7">
    <source>
        <dbReference type="ARBA" id="ARBA00023136"/>
    </source>
</evidence>
<gene>
    <name evidence="10" type="ORF">LH440_11160</name>
    <name evidence="9" type="ORF">LHGZ1_1161</name>
</gene>
<feature type="transmembrane region" description="Helical" evidence="8">
    <location>
        <begin position="360"/>
        <end position="380"/>
    </location>
</feature>
<feature type="transmembrane region" description="Helical" evidence="8">
    <location>
        <begin position="123"/>
        <end position="142"/>
    </location>
</feature>
<evidence type="ECO:0000256" key="5">
    <source>
        <dbReference type="ARBA" id="ARBA00022692"/>
    </source>
</evidence>
<reference evidence="9" key="1">
    <citation type="journal article" date="2017" name="J. Antimicrob. Chemother.">
        <title>Emergence and genomic analysis of MDR Laribacter hongkongensis strain HLGZ1 from Guangzhou, China.</title>
        <authorList>
            <person name="Wu H.K."/>
            <person name="Chen J.H."/>
            <person name="Yang L."/>
            <person name="Li A.R."/>
            <person name="Su D.H."/>
            <person name="Lin Y.P."/>
            <person name="Chen D.Q."/>
        </authorList>
    </citation>
    <scope>NUCLEOTIDE SEQUENCE</scope>
    <source>
        <strain evidence="9">HLGZ1</strain>
    </source>
</reference>
<keyword evidence="2" id="KW-0813">Transport</keyword>
<evidence type="ECO:0000256" key="3">
    <source>
        <dbReference type="ARBA" id="ARBA00022475"/>
    </source>
</evidence>
<protein>
    <submittedName>
        <fullName evidence="10">Amino acid permease</fullName>
    </submittedName>
    <submittedName>
        <fullName evidence="9">Serine transporter family protein</fullName>
    </submittedName>
</protein>
<feature type="transmembrane region" description="Helical" evidence="8">
    <location>
        <begin position="335"/>
        <end position="354"/>
    </location>
</feature>
<dbReference type="Pfam" id="PF03222">
    <property type="entry name" value="Trp_Tyr_perm"/>
    <property type="match status" value="1"/>
</dbReference>
<dbReference type="Gene3D" id="1.20.1740.10">
    <property type="entry name" value="Amino acid/polyamine transporter I"/>
    <property type="match status" value="1"/>
</dbReference>
<keyword evidence="4" id="KW-0997">Cell inner membrane</keyword>